<dbReference type="PANTHER" id="PTHR24279">
    <property type="entry name" value="CYTOCHROME P450"/>
    <property type="match status" value="1"/>
</dbReference>
<evidence type="ECO:0008006" key="12">
    <source>
        <dbReference type="Google" id="ProtNLM"/>
    </source>
</evidence>
<feature type="binding site" description="axial binding residue" evidence="8">
    <location>
        <position position="439"/>
    </location>
    <ligand>
        <name>heme</name>
        <dbReference type="ChEBI" id="CHEBI:30413"/>
    </ligand>
    <ligandPart>
        <name>Fe</name>
        <dbReference type="ChEBI" id="CHEBI:18248"/>
    </ligandPart>
</feature>
<dbReference type="CDD" id="cd11054">
    <property type="entry name" value="CYP24A1-like"/>
    <property type="match status" value="1"/>
</dbReference>
<evidence type="ECO:0000256" key="3">
    <source>
        <dbReference type="ARBA" id="ARBA00022617"/>
    </source>
</evidence>
<dbReference type="InterPro" id="IPR001128">
    <property type="entry name" value="Cyt_P450"/>
</dbReference>
<evidence type="ECO:0000256" key="2">
    <source>
        <dbReference type="ARBA" id="ARBA00010617"/>
    </source>
</evidence>
<sequence length="505" mass="57695">MHYRRCGTVRRLHLLHQRCAQQQAPSPVPGVQAPVLPFARMPGPRRIPLLGMLNDIMHLGKPAELHLRISKYHEQYGDLVRLQIGAQKAVFVRDPHLMRKTFQLEGAHPRHPLPESWTYFNKKYQYQRGLFFMDGKEWLQARQIFNKPMLKDFQWMEEPIRGTCEATVAHVRQRCATNATLDGLEAFLYKWSVEVVLSVMLGASFAKCQQSPDFRTLVERFSAVVYDIFRCSSELMNIPPALADRLNVQPWQQFEKVVPETIRLATAIIEHGMEHSRQDAPDGLLELMVQKLDKPVMMRIFIDFIIAAGDTTAFATIWALYLLACNQDMQRTVRAAVHESGGLECPAVKGVVRETLRLYPVAPFIGRFIEQDSSFGEYSLPKDTLVLLSLYSAGRDERFFADPEQFNPYRWQRGDVANRPASGNTPSASLPFAIGARSCIGQKIAQLQMHYLLSMVLNNFELTVGGDQQEQQQQQEETIKPILKMITVPNKPVKVCFRAIQTDRL</sequence>
<evidence type="ECO:0000256" key="8">
    <source>
        <dbReference type="PIRSR" id="PIRSR602401-1"/>
    </source>
</evidence>
<dbReference type="Gene3D" id="1.10.630.10">
    <property type="entry name" value="Cytochrome P450"/>
    <property type="match status" value="1"/>
</dbReference>
<organism evidence="10 11">
    <name type="scientific">Anopheles dirus</name>
    <dbReference type="NCBI Taxonomy" id="7168"/>
    <lineage>
        <taxon>Eukaryota</taxon>
        <taxon>Metazoa</taxon>
        <taxon>Ecdysozoa</taxon>
        <taxon>Arthropoda</taxon>
        <taxon>Hexapoda</taxon>
        <taxon>Insecta</taxon>
        <taxon>Pterygota</taxon>
        <taxon>Neoptera</taxon>
        <taxon>Endopterygota</taxon>
        <taxon>Diptera</taxon>
        <taxon>Nematocera</taxon>
        <taxon>Culicoidea</taxon>
        <taxon>Culicidae</taxon>
        <taxon>Anophelinae</taxon>
        <taxon>Anopheles</taxon>
    </lineage>
</organism>
<dbReference type="STRING" id="7168.A0A182N8F3"/>
<dbReference type="PRINTS" id="PR00463">
    <property type="entry name" value="EP450I"/>
</dbReference>
<keyword evidence="9" id="KW-1133">Transmembrane helix</keyword>
<keyword evidence="4 8" id="KW-0479">Metal-binding</keyword>
<dbReference type="AlphaFoldDB" id="A0A182N8F3"/>
<dbReference type="GO" id="GO:0020037">
    <property type="term" value="F:heme binding"/>
    <property type="evidence" value="ECO:0007669"/>
    <property type="project" value="InterPro"/>
</dbReference>
<dbReference type="GO" id="GO:0005506">
    <property type="term" value="F:iron ion binding"/>
    <property type="evidence" value="ECO:0007669"/>
    <property type="project" value="InterPro"/>
</dbReference>
<evidence type="ECO:0000313" key="10">
    <source>
        <dbReference type="EnsemblMetazoa" id="ADIR003927-PA"/>
    </source>
</evidence>
<dbReference type="GO" id="GO:0016705">
    <property type="term" value="F:oxidoreductase activity, acting on paired donors, with incorporation or reduction of molecular oxygen"/>
    <property type="evidence" value="ECO:0007669"/>
    <property type="project" value="InterPro"/>
</dbReference>
<keyword evidence="7" id="KW-0503">Monooxygenase</keyword>
<reference evidence="10" key="2">
    <citation type="submission" date="2020-05" db="UniProtKB">
        <authorList>
            <consortium name="EnsemblMetazoa"/>
        </authorList>
    </citation>
    <scope>IDENTIFICATION</scope>
    <source>
        <strain evidence="10">WRAIR2</strain>
    </source>
</reference>
<keyword evidence="11" id="KW-1185">Reference proteome</keyword>
<dbReference type="PANTHER" id="PTHR24279:SF120">
    <property type="entry name" value="CYTOCHROME P450"/>
    <property type="match status" value="1"/>
</dbReference>
<accession>A0A182N8F3</accession>
<feature type="transmembrane region" description="Helical" evidence="9">
    <location>
        <begin position="300"/>
        <end position="324"/>
    </location>
</feature>
<keyword evidence="3 8" id="KW-0349">Heme</keyword>
<dbReference type="InterPro" id="IPR002401">
    <property type="entry name" value="Cyt_P450_E_grp-I"/>
</dbReference>
<dbReference type="Pfam" id="PF00067">
    <property type="entry name" value="p450"/>
    <property type="match status" value="1"/>
</dbReference>
<comment type="cofactor">
    <cofactor evidence="1 8">
        <name>heme</name>
        <dbReference type="ChEBI" id="CHEBI:30413"/>
    </cofactor>
</comment>
<keyword evidence="6 8" id="KW-0408">Iron</keyword>
<evidence type="ECO:0000256" key="6">
    <source>
        <dbReference type="ARBA" id="ARBA00023004"/>
    </source>
</evidence>
<reference evidence="11" key="1">
    <citation type="submission" date="2013-03" db="EMBL/GenBank/DDBJ databases">
        <title>The Genome Sequence of Anopheles dirus WRAIR2.</title>
        <authorList>
            <consortium name="The Broad Institute Genomics Platform"/>
            <person name="Neafsey D.E."/>
            <person name="Walton C."/>
            <person name="Walker B."/>
            <person name="Young S.K."/>
            <person name="Zeng Q."/>
            <person name="Gargeya S."/>
            <person name="Fitzgerald M."/>
            <person name="Haas B."/>
            <person name="Abouelleil A."/>
            <person name="Allen A.W."/>
            <person name="Alvarado L."/>
            <person name="Arachchi H.M."/>
            <person name="Berlin A.M."/>
            <person name="Chapman S.B."/>
            <person name="Gainer-Dewar J."/>
            <person name="Goldberg J."/>
            <person name="Griggs A."/>
            <person name="Gujja S."/>
            <person name="Hansen M."/>
            <person name="Howarth C."/>
            <person name="Imamovic A."/>
            <person name="Ireland A."/>
            <person name="Larimer J."/>
            <person name="McCowan C."/>
            <person name="Murphy C."/>
            <person name="Pearson M."/>
            <person name="Poon T.W."/>
            <person name="Priest M."/>
            <person name="Roberts A."/>
            <person name="Saif S."/>
            <person name="Shea T."/>
            <person name="Sisk P."/>
            <person name="Sykes S."/>
            <person name="Wortman J."/>
            <person name="Nusbaum C."/>
            <person name="Birren B."/>
        </authorList>
    </citation>
    <scope>NUCLEOTIDE SEQUENCE [LARGE SCALE GENOMIC DNA]</scope>
    <source>
        <strain evidence="11">WRAIR2</strain>
    </source>
</reference>
<comment type="similarity">
    <text evidence="2">Belongs to the cytochrome P450 family.</text>
</comment>
<dbReference type="GO" id="GO:0004497">
    <property type="term" value="F:monooxygenase activity"/>
    <property type="evidence" value="ECO:0007669"/>
    <property type="project" value="UniProtKB-KW"/>
</dbReference>
<keyword evidence="5" id="KW-0560">Oxidoreductase</keyword>
<dbReference type="Proteomes" id="UP000075884">
    <property type="component" value="Unassembled WGS sequence"/>
</dbReference>
<name>A0A182N8F3_9DIPT</name>
<evidence type="ECO:0000313" key="11">
    <source>
        <dbReference type="Proteomes" id="UP000075884"/>
    </source>
</evidence>
<evidence type="ECO:0000256" key="7">
    <source>
        <dbReference type="ARBA" id="ARBA00023033"/>
    </source>
</evidence>
<evidence type="ECO:0000256" key="4">
    <source>
        <dbReference type="ARBA" id="ARBA00022723"/>
    </source>
</evidence>
<dbReference type="EnsemblMetazoa" id="ADIR003927-RA">
    <property type="protein sequence ID" value="ADIR003927-PA"/>
    <property type="gene ID" value="ADIR003927"/>
</dbReference>
<dbReference type="SUPFAM" id="SSF48264">
    <property type="entry name" value="Cytochrome P450"/>
    <property type="match status" value="1"/>
</dbReference>
<dbReference type="InterPro" id="IPR036396">
    <property type="entry name" value="Cyt_P450_sf"/>
</dbReference>
<evidence type="ECO:0000256" key="1">
    <source>
        <dbReference type="ARBA" id="ARBA00001971"/>
    </source>
</evidence>
<evidence type="ECO:0000256" key="9">
    <source>
        <dbReference type="SAM" id="Phobius"/>
    </source>
</evidence>
<dbReference type="VEuPathDB" id="VectorBase:ADIR003927"/>
<dbReference type="InterPro" id="IPR050479">
    <property type="entry name" value="CYP11_CYP27_families"/>
</dbReference>
<keyword evidence="9" id="KW-0812">Transmembrane</keyword>
<proteinExistence type="inferred from homology"/>
<dbReference type="PRINTS" id="PR00385">
    <property type="entry name" value="P450"/>
</dbReference>
<protein>
    <recommendedName>
        <fullName evidence="12">Cytochrome P450</fullName>
    </recommendedName>
</protein>
<evidence type="ECO:0000256" key="5">
    <source>
        <dbReference type="ARBA" id="ARBA00023002"/>
    </source>
</evidence>
<keyword evidence="9" id="KW-0472">Membrane</keyword>